<dbReference type="AlphaFoldDB" id="A0A9P6FUG3"/>
<accession>A0A9P6FUG3</accession>
<comment type="caution">
    <text evidence="3">The sequence shown here is derived from an EMBL/GenBank/DDBJ whole genome shotgun (WGS) entry which is preliminary data.</text>
</comment>
<dbReference type="EMBL" id="JAABOA010001760">
    <property type="protein sequence ID" value="KAF9580940.1"/>
    <property type="molecule type" value="Genomic_DNA"/>
</dbReference>
<feature type="compositionally biased region" description="Low complexity" evidence="1">
    <location>
        <begin position="69"/>
        <end position="83"/>
    </location>
</feature>
<keyword evidence="2" id="KW-0812">Transmembrane</keyword>
<reference evidence="3" key="1">
    <citation type="journal article" date="2020" name="Fungal Divers.">
        <title>Resolving the Mortierellaceae phylogeny through synthesis of multi-gene phylogenetics and phylogenomics.</title>
        <authorList>
            <person name="Vandepol N."/>
            <person name="Liber J."/>
            <person name="Desiro A."/>
            <person name="Na H."/>
            <person name="Kennedy M."/>
            <person name="Barry K."/>
            <person name="Grigoriev I.V."/>
            <person name="Miller A.N."/>
            <person name="O'Donnell K."/>
            <person name="Stajich J.E."/>
            <person name="Bonito G."/>
        </authorList>
    </citation>
    <scope>NUCLEOTIDE SEQUENCE</scope>
    <source>
        <strain evidence="3">KOD1015</strain>
    </source>
</reference>
<feature type="non-terminal residue" evidence="3">
    <location>
        <position position="438"/>
    </location>
</feature>
<protein>
    <submittedName>
        <fullName evidence="3">Uncharacterized protein</fullName>
    </submittedName>
</protein>
<proteinExistence type="predicted"/>
<feature type="transmembrane region" description="Helical" evidence="2">
    <location>
        <begin position="178"/>
        <end position="195"/>
    </location>
</feature>
<feature type="transmembrane region" description="Helical" evidence="2">
    <location>
        <begin position="201"/>
        <end position="222"/>
    </location>
</feature>
<feature type="transmembrane region" description="Helical" evidence="2">
    <location>
        <begin position="149"/>
        <end position="171"/>
    </location>
</feature>
<evidence type="ECO:0000256" key="2">
    <source>
        <dbReference type="SAM" id="Phobius"/>
    </source>
</evidence>
<organism evidence="3 4">
    <name type="scientific">Lunasporangiospora selenospora</name>
    <dbReference type="NCBI Taxonomy" id="979761"/>
    <lineage>
        <taxon>Eukaryota</taxon>
        <taxon>Fungi</taxon>
        <taxon>Fungi incertae sedis</taxon>
        <taxon>Mucoromycota</taxon>
        <taxon>Mortierellomycotina</taxon>
        <taxon>Mortierellomycetes</taxon>
        <taxon>Mortierellales</taxon>
        <taxon>Mortierellaceae</taxon>
        <taxon>Lunasporangiospora</taxon>
    </lineage>
</organism>
<feature type="transmembrane region" description="Helical" evidence="2">
    <location>
        <begin position="315"/>
        <end position="333"/>
    </location>
</feature>
<keyword evidence="2" id="KW-1133">Transmembrane helix</keyword>
<keyword evidence="4" id="KW-1185">Reference proteome</keyword>
<keyword evidence="2" id="KW-0472">Membrane</keyword>
<name>A0A9P6FUG3_9FUNG</name>
<evidence type="ECO:0000313" key="4">
    <source>
        <dbReference type="Proteomes" id="UP000780801"/>
    </source>
</evidence>
<gene>
    <name evidence="3" type="ORF">BGW38_002217</name>
</gene>
<feature type="transmembrane region" description="Helical" evidence="2">
    <location>
        <begin position="111"/>
        <end position="129"/>
    </location>
</feature>
<feature type="region of interest" description="Disordered" evidence="1">
    <location>
        <begin position="1"/>
        <end position="90"/>
    </location>
</feature>
<evidence type="ECO:0000313" key="3">
    <source>
        <dbReference type="EMBL" id="KAF9580940.1"/>
    </source>
</evidence>
<dbReference type="OrthoDB" id="428346at2759"/>
<evidence type="ECO:0000256" key="1">
    <source>
        <dbReference type="SAM" id="MobiDB-lite"/>
    </source>
</evidence>
<sequence>MNDGSSTSFADHDTGKSRLRSPLLSPNDDSADIFSVMTDDTRHLGHNNMEPYSLSISNDGTPRTRRSSSRTPTPQSSPDRSPTLSSFSFLDRPSDNIGTVTGGKRRSKAKLCLLVGAIILGLMVPVWVFSSGVITLDRFNDVIRYLPGYSIFANNLIYLVMFLLLVSFSIIALFPTPLMMMIGLPFHLLIFAIFNRLMDEWLLWCVGCYTVLFLAPFGSQILNKISARGQPSEWLPTSNHGRKKSSLQSTFIKYSPLNSDHNSSTQQPLHRFGSFSSSIGDRIMSTLRIAYGIMRDRFEELVYLFNKQNRNSYRWRLLLAITLLLTYVVPVIWTNEPRTFDPARSSPLFDVQHPVELCPASPMVSPEQNDKAFEEYWQEYLKFHHQMVTPEEDGGIPEAQKRFLIYQPSDDGLGNRLQALLSAVVEAIITKRAIILDW</sequence>
<dbReference type="Proteomes" id="UP000780801">
    <property type="component" value="Unassembled WGS sequence"/>
</dbReference>